<evidence type="ECO:0000259" key="1">
    <source>
        <dbReference type="Pfam" id="PF22677"/>
    </source>
</evidence>
<dbReference type="InterPro" id="IPR029068">
    <property type="entry name" value="Glyas_Bleomycin-R_OHBP_Dase"/>
</dbReference>
<sequence>MATKIFVNLPVQSLDRSVGFFTKLGYTFNPKFTDANATCMIIAEDIYAMLLVKDFFKTFTKKEIADATKVTEVLISLSMDSRAQVDAMLDKAVAAGGYEYKEKMDQGFMYQRGFQDLDGHQWEIFWMDPAAAQ</sequence>
<proteinExistence type="predicted"/>
<dbReference type="Pfam" id="PF22677">
    <property type="entry name" value="Ble-like_N"/>
    <property type="match status" value="1"/>
</dbReference>
<keyword evidence="3" id="KW-1185">Reference proteome</keyword>
<comment type="caution">
    <text evidence="2">The sequence shown here is derived from an EMBL/GenBank/DDBJ whole genome shotgun (WGS) entry which is preliminary data.</text>
</comment>
<organism evidence="2 3">
    <name type="scientific">Corallococcus sicarius</name>
    <dbReference type="NCBI Taxonomy" id="2316726"/>
    <lineage>
        <taxon>Bacteria</taxon>
        <taxon>Pseudomonadati</taxon>
        <taxon>Myxococcota</taxon>
        <taxon>Myxococcia</taxon>
        <taxon>Myxococcales</taxon>
        <taxon>Cystobacterineae</taxon>
        <taxon>Myxococcaceae</taxon>
        <taxon>Corallococcus</taxon>
    </lineage>
</organism>
<dbReference type="AlphaFoldDB" id="A0A3A8N8R6"/>
<dbReference type="OrthoDB" id="4265398at2"/>
<evidence type="ECO:0000313" key="2">
    <source>
        <dbReference type="EMBL" id="RKH37535.1"/>
    </source>
</evidence>
<dbReference type="RefSeq" id="WP_120628539.1">
    <property type="nucleotide sequence ID" value="NZ_RAWG01000236.1"/>
</dbReference>
<dbReference type="Gene3D" id="3.10.180.10">
    <property type="entry name" value="2,3-Dihydroxybiphenyl 1,2-Dioxygenase, domain 1"/>
    <property type="match status" value="1"/>
</dbReference>
<gene>
    <name evidence="2" type="ORF">D7X12_29230</name>
</gene>
<dbReference type="PANTHER" id="PTHR36503">
    <property type="entry name" value="BLR2520 PROTEIN"/>
    <property type="match status" value="1"/>
</dbReference>
<dbReference type="PANTHER" id="PTHR36503:SF2">
    <property type="entry name" value="BLR2408 PROTEIN"/>
    <property type="match status" value="1"/>
</dbReference>
<dbReference type="SUPFAM" id="SSF54593">
    <property type="entry name" value="Glyoxalase/Bleomycin resistance protein/Dihydroxybiphenyl dioxygenase"/>
    <property type="match status" value="1"/>
</dbReference>
<evidence type="ECO:0000313" key="3">
    <source>
        <dbReference type="Proteomes" id="UP000273405"/>
    </source>
</evidence>
<dbReference type="EMBL" id="RAWG01000236">
    <property type="protein sequence ID" value="RKH37535.1"/>
    <property type="molecule type" value="Genomic_DNA"/>
</dbReference>
<feature type="domain" description="Glyoxalase/Bleomycin resistance-like N-terminal" evidence="1">
    <location>
        <begin position="5"/>
        <end position="40"/>
    </location>
</feature>
<protein>
    <submittedName>
        <fullName evidence="2">Glyoxalase</fullName>
    </submittedName>
</protein>
<reference evidence="3" key="1">
    <citation type="submission" date="2018-09" db="EMBL/GenBank/DDBJ databases">
        <authorList>
            <person name="Livingstone P.G."/>
            <person name="Whitworth D.E."/>
        </authorList>
    </citation>
    <scope>NUCLEOTIDE SEQUENCE [LARGE SCALE GENOMIC DNA]</scope>
    <source>
        <strain evidence="3">CA040B</strain>
    </source>
</reference>
<dbReference type="Proteomes" id="UP000273405">
    <property type="component" value="Unassembled WGS sequence"/>
</dbReference>
<accession>A0A3A8N8R6</accession>
<name>A0A3A8N8R6_9BACT</name>
<dbReference type="InterPro" id="IPR053863">
    <property type="entry name" value="Glyoxy/Ble-like_N"/>
</dbReference>